<reference evidence="1 2" key="1">
    <citation type="submission" date="2020-09" db="EMBL/GenBank/DDBJ databases">
        <authorList>
            <person name="Kim M.K."/>
        </authorList>
    </citation>
    <scope>NUCLEOTIDE SEQUENCE [LARGE SCALE GENOMIC DNA]</scope>
    <source>
        <strain evidence="1 2">BT189</strain>
    </source>
</reference>
<keyword evidence="2" id="KW-1185">Reference proteome</keyword>
<organism evidence="1 2">
    <name type="scientific">Hymenobacter armeniacus</name>
    <dbReference type="NCBI Taxonomy" id="2771358"/>
    <lineage>
        <taxon>Bacteria</taxon>
        <taxon>Pseudomonadati</taxon>
        <taxon>Bacteroidota</taxon>
        <taxon>Cytophagia</taxon>
        <taxon>Cytophagales</taxon>
        <taxon>Hymenobacteraceae</taxon>
        <taxon>Hymenobacter</taxon>
    </lineage>
</organism>
<protein>
    <submittedName>
        <fullName evidence="1">Uncharacterized protein</fullName>
    </submittedName>
</protein>
<evidence type="ECO:0000313" key="2">
    <source>
        <dbReference type="Proteomes" id="UP000606003"/>
    </source>
</evidence>
<name>A0ABR8JWM9_9BACT</name>
<dbReference type="Proteomes" id="UP000606003">
    <property type="component" value="Unassembled WGS sequence"/>
</dbReference>
<proteinExistence type="predicted"/>
<accession>A0ABR8JWM9</accession>
<dbReference type="EMBL" id="JACXAC010000004">
    <property type="protein sequence ID" value="MBD2723211.1"/>
    <property type="molecule type" value="Genomic_DNA"/>
</dbReference>
<sequence>MVSHAQGIGNVGNILEDKKGQRQGRRLVGIVDRDKKFHEQPYLAQFTLVVGGGKGPTDTHCIYQHPERTDQYIIVLNPACDLWLLKAARQAQLPLDEMGVPTELESFKDFSKQNGVTKNPKMRELLWRIQQARPPMYRELAEFVASIMDIAPPRYL</sequence>
<dbReference type="RefSeq" id="WP_190925606.1">
    <property type="nucleotide sequence ID" value="NZ_JACXAC010000004.1"/>
</dbReference>
<comment type="caution">
    <text evidence="1">The sequence shown here is derived from an EMBL/GenBank/DDBJ whole genome shotgun (WGS) entry which is preliminary data.</text>
</comment>
<gene>
    <name evidence="1" type="ORF">IC234_13845</name>
</gene>
<evidence type="ECO:0000313" key="1">
    <source>
        <dbReference type="EMBL" id="MBD2723211.1"/>
    </source>
</evidence>